<name>B2IL76_BEII9</name>
<evidence type="ECO:0000313" key="2">
    <source>
        <dbReference type="Proteomes" id="UP000001695"/>
    </source>
</evidence>
<evidence type="ECO:0000313" key="1">
    <source>
        <dbReference type="EMBL" id="ACB97276.1"/>
    </source>
</evidence>
<dbReference type="EMBL" id="CP001017">
    <property type="protein sequence ID" value="ACB97276.1"/>
    <property type="molecule type" value="Genomic_DNA"/>
</dbReference>
<organism evidence="1 2">
    <name type="scientific">Beijerinckia indica subsp. indica (strain ATCC 9039 / DSM 1715 / NCIMB 8712)</name>
    <dbReference type="NCBI Taxonomy" id="395963"/>
    <lineage>
        <taxon>Bacteria</taxon>
        <taxon>Pseudomonadati</taxon>
        <taxon>Pseudomonadota</taxon>
        <taxon>Alphaproteobacteria</taxon>
        <taxon>Hyphomicrobiales</taxon>
        <taxon>Beijerinckiaceae</taxon>
        <taxon>Beijerinckia</taxon>
    </lineage>
</organism>
<dbReference type="HOGENOM" id="CLU_2697141_0_0_5"/>
<gene>
    <name evidence="1" type="ordered locus">Bind_3724</name>
</gene>
<reference evidence="1 2" key="1">
    <citation type="submission" date="2008-03" db="EMBL/GenBank/DDBJ databases">
        <title>Complete sequence of plasmid1 of Beijerinckia indica subsp. indica ATCC 9039.</title>
        <authorList>
            <consortium name="US DOE Joint Genome Institute"/>
            <person name="Copeland A."/>
            <person name="Lucas S."/>
            <person name="Lapidus A."/>
            <person name="Glavina del Rio T."/>
            <person name="Dalin E."/>
            <person name="Tice H."/>
            <person name="Bruce D."/>
            <person name="Goodwin L."/>
            <person name="Pitluck S."/>
            <person name="LaButti K."/>
            <person name="Schmutz J."/>
            <person name="Larimer F."/>
            <person name="Land M."/>
            <person name="Hauser L."/>
            <person name="Kyrpides N."/>
            <person name="Mikhailova N."/>
            <person name="Dunfield P.F."/>
            <person name="Dedysh S.N."/>
            <person name="Liesack W."/>
            <person name="Saw J.H."/>
            <person name="Alam M."/>
            <person name="Chen Y."/>
            <person name="Murrell J.C."/>
            <person name="Richardson P."/>
        </authorList>
    </citation>
    <scope>NUCLEOTIDE SEQUENCE [LARGE SCALE GENOMIC DNA]</scope>
    <source>
        <strain evidence="2">ATCC 9039 / DSM 1715 / NCIMB 8712</strain>
        <plasmid evidence="1 2">pBIND01</plasmid>
    </source>
</reference>
<dbReference type="OrthoDB" id="9773456at2"/>
<keyword evidence="2" id="KW-1185">Reference proteome</keyword>
<keyword evidence="1" id="KW-0614">Plasmid</keyword>
<protein>
    <submittedName>
        <fullName evidence="1">Uncharacterized protein</fullName>
    </submittedName>
</protein>
<dbReference type="Proteomes" id="UP000001695">
    <property type="component" value="Plasmid pBIND01"/>
</dbReference>
<dbReference type="AlphaFoldDB" id="B2IL76"/>
<accession>B2IL76</accession>
<proteinExistence type="predicted"/>
<geneLocation type="plasmid" evidence="1 2">
    <name>pBIND01</name>
</geneLocation>
<sequence>MPKEPLSDHCSNPNHDSRWTCPACYTDLGDVGEGTITCPHCENKIVCTLEYEPACHARLADQDDDEEEDDQRD</sequence>
<dbReference type="KEGG" id="bid:Bind_3724"/>
<dbReference type="RefSeq" id="WP_012382889.1">
    <property type="nucleotide sequence ID" value="NC_010580.1"/>
</dbReference>